<dbReference type="EMBL" id="KR997933">
    <property type="protein sequence ID" value="AKU45361.1"/>
    <property type="molecule type" value="Genomic_DNA"/>
</dbReference>
<accession>A0A0K1LS08</accession>
<name>A0A0K1LS08_9CAUD</name>
<sequence length="89" mass="10133">MERRVGLEAAPDDAQLEDWLGQKIDSASEEMEEILGDFVDMVKLSMDDGDPWLWNYARLLNFLATLDNPKMIRVLSAALWTIMEAEVTS</sequence>
<organism evidence="1 2">
    <name type="scientific">Mycobacterium phage Madruga</name>
    <dbReference type="NCBI Taxonomy" id="1675552"/>
    <lineage>
        <taxon>Viruses</taxon>
        <taxon>Duplodnaviria</taxon>
        <taxon>Heunggongvirae</taxon>
        <taxon>Uroviricota</taxon>
        <taxon>Caudoviricetes</taxon>
        <taxon>Patiencevirus</taxon>
        <taxon>Patiencevirus patience</taxon>
    </lineage>
</organism>
<evidence type="ECO:0000313" key="1">
    <source>
        <dbReference type="EMBL" id="AKU45361.1"/>
    </source>
</evidence>
<proteinExistence type="predicted"/>
<dbReference type="Proteomes" id="UP000222075">
    <property type="component" value="Segment"/>
</dbReference>
<reference evidence="1 2" key="1">
    <citation type="journal article" date="2016" name="BMC Microbiol.">
        <title>Characterization of mycobacteria and mycobacteriophages isolated from compost at the Sao Paulo Zoo Park Foundation in Brazil and creation of the new mycobacteriophage Cluster U.</title>
        <authorList>
            <person name="Lima-Junior J.D."/>
            <person name="Viana-Niero C."/>
            <person name="Conde Oliveira D.V."/>
            <person name="Machado G.E."/>
            <person name="Rabello M.C."/>
            <person name="Martins-Junior J."/>
            <person name="Martins L.F."/>
            <person name="Digiampietri L.A."/>
            <person name="da Silva A.M."/>
            <person name="Setubal J.C."/>
            <person name="Russell D.A."/>
            <person name="Jacobs-Sera D."/>
            <person name="Pope W.H."/>
            <person name="Hatfull G.F."/>
            <person name="Leao S.C."/>
        </authorList>
    </citation>
    <scope>NUCLEOTIDE SEQUENCE [LARGE SCALE GENOMIC DNA]</scope>
</reference>
<protein>
    <submittedName>
        <fullName evidence="1">Uncharacterized protein</fullName>
    </submittedName>
</protein>
<gene>
    <name evidence="1" type="ORF">MADRUGA_71</name>
</gene>
<evidence type="ECO:0000313" key="2">
    <source>
        <dbReference type="Proteomes" id="UP000222075"/>
    </source>
</evidence>